<feature type="domain" description="IrrE N-terminal-like" evidence="1">
    <location>
        <begin position="176"/>
        <end position="252"/>
    </location>
</feature>
<reference evidence="2" key="1">
    <citation type="submission" date="2021-10" db="EMBL/GenBank/DDBJ databases">
        <title>The diversity and Nitrogen Metabolism of Culturable Nitrate-Utilizing Bacteria Within the Oxygen Minimum Zone of the Changjiang (Yangtze River)Estuary.</title>
        <authorList>
            <person name="Zhang D."/>
            <person name="Zheng J."/>
            <person name="Liu S."/>
            <person name="He W."/>
        </authorList>
    </citation>
    <scope>NUCLEOTIDE SEQUENCE</scope>
    <source>
        <strain evidence="2">FXH-223</strain>
    </source>
</reference>
<name>A0A9Q3YQW1_9GAMM</name>
<dbReference type="RefSeq" id="WP_262730102.1">
    <property type="nucleotide sequence ID" value="NZ_ARXL01000002.1"/>
</dbReference>
<dbReference type="InterPro" id="IPR052345">
    <property type="entry name" value="Rad_response_metalloprotease"/>
</dbReference>
<dbReference type="Pfam" id="PF06114">
    <property type="entry name" value="Peptidase_M78"/>
    <property type="match status" value="1"/>
</dbReference>
<dbReference type="AlphaFoldDB" id="A0A9Q3YQW1"/>
<dbReference type="EMBL" id="JAJGNA010000004">
    <property type="protein sequence ID" value="MCC4307968.1"/>
    <property type="molecule type" value="Genomic_DNA"/>
</dbReference>
<evidence type="ECO:0000313" key="2">
    <source>
        <dbReference type="EMBL" id="MCC4307968.1"/>
    </source>
</evidence>
<proteinExistence type="predicted"/>
<sequence>MRKSRKQIVSNDRYRLQNPYAHMEELEEFEEKRLAVDAVYSGSKELHAAREKLQNPHAFDDGEGGFVGVLPSSSRHSDQEGFGKAAPIAMTGFPVGKKKKAGSYSNEEIESIVRGFHRYLWKSRKSLWPEKDISNPLDVLDLRKSLGSVGYDYMEVEGIESAVLASGRVEVEGIIDPRSNMVYISGQCSPEIKRFTAAHELGHAVLHEMTGAAHRDRASDGSKISRRPMEREADRFASCFLIPEKQLRRHFEARFGCTPFMLTEESAFALGVDMQEIEKHVERDSLHILLADAKTYNGVSFLSLAERFKVSKTAMAIRIRELGLIRQG</sequence>
<dbReference type="InterPro" id="IPR010359">
    <property type="entry name" value="IrrE_HExxH"/>
</dbReference>
<keyword evidence="3" id="KW-1185">Reference proteome</keyword>
<dbReference type="PANTHER" id="PTHR43236:SF1">
    <property type="entry name" value="BLL7220 PROTEIN"/>
    <property type="match status" value="1"/>
</dbReference>
<accession>A0A9Q3YQW1</accession>
<evidence type="ECO:0000259" key="1">
    <source>
        <dbReference type="Pfam" id="PF06114"/>
    </source>
</evidence>
<gene>
    <name evidence="2" type="ORF">LL252_05235</name>
</gene>
<protein>
    <submittedName>
        <fullName evidence="2">ImmA/IrrE family metallo-endopeptidase</fullName>
    </submittedName>
</protein>
<dbReference type="Proteomes" id="UP001108027">
    <property type="component" value="Unassembled WGS sequence"/>
</dbReference>
<evidence type="ECO:0000313" key="3">
    <source>
        <dbReference type="Proteomes" id="UP001108027"/>
    </source>
</evidence>
<comment type="caution">
    <text evidence="2">The sequence shown here is derived from an EMBL/GenBank/DDBJ whole genome shotgun (WGS) entry which is preliminary data.</text>
</comment>
<dbReference type="Gene3D" id="1.10.10.2910">
    <property type="match status" value="1"/>
</dbReference>
<organism evidence="2 3">
    <name type="scientific">Alloalcanivorax marinus</name>
    <dbReference type="NCBI Taxonomy" id="1177169"/>
    <lineage>
        <taxon>Bacteria</taxon>
        <taxon>Pseudomonadati</taxon>
        <taxon>Pseudomonadota</taxon>
        <taxon>Gammaproteobacteria</taxon>
        <taxon>Oceanospirillales</taxon>
        <taxon>Alcanivoracaceae</taxon>
        <taxon>Alloalcanivorax</taxon>
    </lineage>
</organism>
<dbReference type="PANTHER" id="PTHR43236">
    <property type="entry name" value="ANTITOXIN HIGA1"/>
    <property type="match status" value="1"/>
</dbReference>